<evidence type="ECO:0000313" key="2">
    <source>
        <dbReference type="EMBL" id="AQX30331.1"/>
    </source>
</evidence>
<reference evidence="3" key="1">
    <citation type="journal article" date="2017" name="Genome Biol. Evol.">
        <title>Evolutionary Dynamics of Pathoadaptation Revealed by Three Independent Acquisitions of the VirB/D4 Type IV Secretion System in Bartonella.</title>
        <authorList>
            <person name="Harms A."/>
            <person name="Segers F.H."/>
            <person name="Quebatte M."/>
            <person name="Mistl C."/>
            <person name="Manfredi P."/>
            <person name="Korner J."/>
            <person name="Chomel B.B."/>
            <person name="Kosoy M."/>
            <person name="Maruyama S."/>
            <person name="Engel P."/>
            <person name="Dehio C."/>
        </authorList>
    </citation>
    <scope>NUCLEOTIDE SEQUENCE [LARGE SCALE GENOMIC DNA]</scope>
    <source>
        <strain evidence="3">R1</strain>
    </source>
</reference>
<protein>
    <submittedName>
        <fullName evidence="2">Uncharacterized protein</fullName>
    </submittedName>
</protein>
<sequence>MKKSKNILHVQSCENQGRVMDAPLNNGSTIYFLVLCGFMLNWHVGIDLLGGNC</sequence>
<feature type="transmembrane region" description="Helical" evidence="1">
    <location>
        <begin position="30"/>
        <end position="50"/>
    </location>
</feature>
<gene>
    <name evidence="2" type="ORF">BscR1v2_003810</name>
</gene>
<keyword evidence="1" id="KW-1133">Transmembrane helix</keyword>
<organism evidence="2 3">
    <name type="scientific">Bartonella schoenbuchensis (strain DSM 13525 / NCTC 13165 / R1)</name>
    <dbReference type="NCBI Taxonomy" id="687861"/>
    <lineage>
        <taxon>Bacteria</taxon>
        <taxon>Pseudomonadati</taxon>
        <taxon>Pseudomonadota</taxon>
        <taxon>Alphaproteobacteria</taxon>
        <taxon>Hyphomicrobiales</taxon>
        <taxon>Bartonellaceae</taxon>
        <taxon>Bartonella</taxon>
    </lineage>
</organism>
<dbReference type="STRING" id="687861.BscR1v2_003810"/>
<keyword evidence="1" id="KW-0472">Membrane</keyword>
<proteinExistence type="predicted"/>
<name>A0A1S6XPB5_BARSR</name>
<keyword evidence="1" id="KW-0812">Transmembrane</keyword>
<accession>A0A1S6XPB5</accession>
<dbReference type="AlphaFoldDB" id="A0A1S6XPB5"/>
<evidence type="ECO:0000256" key="1">
    <source>
        <dbReference type="SAM" id="Phobius"/>
    </source>
</evidence>
<dbReference type="Proteomes" id="UP000190811">
    <property type="component" value="Chromosome"/>
</dbReference>
<evidence type="ECO:0000313" key="3">
    <source>
        <dbReference type="Proteomes" id="UP000190811"/>
    </source>
</evidence>
<dbReference type="EMBL" id="CP019789">
    <property type="protein sequence ID" value="AQX30331.1"/>
    <property type="molecule type" value="Genomic_DNA"/>
</dbReference>